<gene>
    <name evidence="4" type="ORF">BJ998_007224</name>
</gene>
<comment type="caution">
    <text evidence="4">The sequence shown here is derived from an EMBL/GenBank/DDBJ whole genome shotgun (WGS) entry which is preliminary data.</text>
</comment>
<dbReference type="InterPro" id="IPR002645">
    <property type="entry name" value="STAS_dom"/>
</dbReference>
<evidence type="ECO:0000256" key="2">
    <source>
        <dbReference type="RuleBase" id="RU003749"/>
    </source>
</evidence>
<name>A0A7W9KPF8_9PSEU</name>
<dbReference type="Proteomes" id="UP000585638">
    <property type="component" value="Unassembled WGS sequence"/>
</dbReference>
<dbReference type="PROSITE" id="PS50801">
    <property type="entry name" value="STAS"/>
    <property type="match status" value="1"/>
</dbReference>
<keyword evidence="5" id="KW-1185">Reference proteome</keyword>
<dbReference type="InterPro" id="IPR058548">
    <property type="entry name" value="MlaB-like_STAS"/>
</dbReference>
<dbReference type="PANTHER" id="PTHR33495:SF2">
    <property type="entry name" value="ANTI-SIGMA FACTOR ANTAGONIST TM_1081-RELATED"/>
    <property type="match status" value="1"/>
</dbReference>
<dbReference type="AlphaFoldDB" id="A0A7W9KPF8"/>
<dbReference type="InterPro" id="IPR036513">
    <property type="entry name" value="STAS_dom_sf"/>
</dbReference>
<reference evidence="4 5" key="1">
    <citation type="submission" date="2020-08" db="EMBL/GenBank/DDBJ databases">
        <title>Sequencing the genomes of 1000 actinobacteria strains.</title>
        <authorList>
            <person name="Klenk H.-P."/>
        </authorList>
    </citation>
    <scope>NUCLEOTIDE SEQUENCE [LARGE SCALE GENOMIC DNA]</scope>
    <source>
        <strain evidence="4 5">DSM 43851</strain>
    </source>
</reference>
<dbReference type="PANTHER" id="PTHR33495">
    <property type="entry name" value="ANTI-SIGMA FACTOR ANTAGONIST TM_1081-RELATED-RELATED"/>
    <property type="match status" value="1"/>
</dbReference>
<evidence type="ECO:0000256" key="1">
    <source>
        <dbReference type="ARBA" id="ARBA00009013"/>
    </source>
</evidence>
<dbReference type="Pfam" id="PF13466">
    <property type="entry name" value="STAS_2"/>
    <property type="match status" value="1"/>
</dbReference>
<proteinExistence type="inferred from homology"/>
<dbReference type="GO" id="GO:0043856">
    <property type="term" value="F:anti-sigma factor antagonist activity"/>
    <property type="evidence" value="ECO:0007669"/>
    <property type="project" value="InterPro"/>
</dbReference>
<organism evidence="4 5">
    <name type="scientific">Kutzneria kofuensis</name>
    <dbReference type="NCBI Taxonomy" id="103725"/>
    <lineage>
        <taxon>Bacteria</taxon>
        <taxon>Bacillati</taxon>
        <taxon>Actinomycetota</taxon>
        <taxon>Actinomycetes</taxon>
        <taxon>Pseudonocardiales</taxon>
        <taxon>Pseudonocardiaceae</taxon>
        <taxon>Kutzneria</taxon>
    </lineage>
</organism>
<evidence type="ECO:0000313" key="4">
    <source>
        <dbReference type="EMBL" id="MBB5896028.1"/>
    </source>
</evidence>
<dbReference type="CDD" id="cd07043">
    <property type="entry name" value="STAS_anti-anti-sigma_factors"/>
    <property type="match status" value="1"/>
</dbReference>
<feature type="domain" description="STAS" evidence="3">
    <location>
        <begin position="4"/>
        <end position="112"/>
    </location>
</feature>
<protein>
    <recommendedName>
        <fullName evidence="2">Anti-sigma factor antagonist</fullName>
    </recommendedName>
</protein>
<dbReference type="EMBL" id="JACHIR010000001">
    <property type="protein sequence ID" value="MBB5896028.1"/>
    <property type="molecule type" value="Genomic_DNA"/>
</dbReference>
<dbReference type="NCBIfam" id="TIGR00377">
    <property type="entry name" value="ant_ant_sig"/>
    <property type="match status" value="1"/>
</dbReference>
<dbReference type="RefSeq" id="WP_184867738.1">
    <property type="nucleotide sequence ID" value="NZ_JACHIR010000001.1"/>
</dbReference>
<evidence type="ECO:0000313" key="5">
    <source>
        <dbReference type="Proteomes" id="UP000585638"/>
    </source>
</evidence>
<comment type="similarity">
    <text evidence="1 2">Belongs to the anti-sigma-factor antagonist family.</text>
</comment>
<dbReference type="InterPro" id="IPR003658">
    <property type="entry name" value="Anti-sigma_ant"/>
</dbReference>
<dbReference type="Gene3D" id="3.30.750.24">
    <property type="entry name" value="STAS domain"/>
    <property type="match status" value="1"/>
</dbReference>
<dbReference type="SUPFAM" id="SSF52091">
    <property type="entry name" value="SpoIIaa-like"/>
    <property type="match status" value="1"/>
</dbReference>
<accession>A0A7W9KPF8</accession>
<evidence type="ECO:0000259" key="3">
    <source>
        <dbReference type="PROSITE" id="PS50801"/>
    </source>
</evidence>
<sequence length="112" mass="11728">MTNLTITARSGPAGHVLSLQGDLDMATAPALRQACEDLTYTAGQELVLDLSRLGFCDSSGVSAFIVACRHVESFGAGFALAAAPRSLTRVLAMIGLSDFFTQYDTVDPDVTG</sequence>